<dbReference type="Gene3D" id="2.60.40.1120">
    <property type="entry name" value="Carboxypeptidase-like, regulatory domain"/>
    <property type="match status" value="1"/>
</dbReference>
<evidence type="ECO:0000259" key="3">
    <source>
        <dbReference type="Pfam" id="PF07715"/>
    </source>
</evidence>
<protein>
    <submittedName>
        <fullName evidence="4">TonB-linked SusC/RagA family outer membrane protein</fullName>
    </submittedName>
</protein>
<dbReference type="RefSeq" id="WP_130541385.1">
    <property type="nucleotide sequence ID" value="NZ_CP042431.1"/>
</dbReference>
<evidence type="ECO:0000256" key="2">
    <source>
        <dbReference type="SAM" id="SignalP"/>
    </source>
</evidence>
<name>A0A4Q7MUU0_9BACT</name>
<dbReference type="EMBL" id="SGXA01000002">
    <property type="protein sequence ID" value="RZS70830.1"/>
    <property type="molecule type" value="Genomic_DNA"/>
</dbReference>
<dbReference type="InterPro" id="IPR023997">
    <property type="entry name" value="TonB-dep_OMP_SusC/RagA_CS"/>
</dbReference>
<organism evidence="4 5">
    <name type="scientific">Pseudobacter ginsenosidimutans</name>
    <dbReference type="NCBI Taxonomy" id="661488"/>
    <lineage>
        <taxon>Bacteria</taxon>
        <taxon>Pseudomonadati</taxon>
        <taxon>Bacteroidota</taxon>
        <taxon>Chitinophagia</taxon>
        <taxon>Chitinophagales</taxon>
        <taxon>Chitinophagaceae</taxon>
        <taxon>Pseudobacter</taxon>
    </lineage>
</organism>
<dbReference type="InterPro" id="IPR012910">
    <property type="entry name" value="Plug_dom"/>
</dbReference>
<keyword evidence="1" id="KW-0812">Transmembrane</keyword>
<dbReference type="AlphaFoldDB" id="A0A4Q7MUU0"/>
<proteinExistence type="inferred from homology"/>
<keyword evidence="1" id="KW-0998">Cell outer membrane</keyword>
<feature type="domain" description="TonB-dependent receptor plug" evidence="3">
    <location>
        <begin position="208"/>
        <end position="335"/>
    </location>
</feature>
<keyword evidence="5" id="KW-1185">Reference proteome</keyword>
<feature type="chain" id="PRO_5020866843" evidence="2">
    <location>
        <begin position="22"/>
        <end position="1189"/>
    </location>
</feature>
<keyword evidence="1" id="KW-0813">Transport</keyword>
<dbReference type="InterPro" id="IPR008969">
    <property type="entry name" value="CarboxyPept-like_regulatory"/>
</dbReference>
<dbReference type="InterPro" id="IPR039426">
    <property type="entry name" value="TonB-dep_rcpt-like"/>
</dbReference>
<comment type="similarity">
    <text evidence="1">Belongs to the TonB-dependent receptor family.</text>
</comment>
<dbReference type="InterPro" id="IPR037066">
    <property type="entry name" value="Plug_dom_sf"/>
</dbReference>
<accession>A0A4Q7MUU0</accession>
<dbReference type="SUPFAM" id="SSF56935">
    <property type="entry name" value="Porins"/>
    <property type="match status" value="1"/>
</dbReference>
<dbReference type="GO" id="GO:0009279">
    <property type="term" value="C:cell outer membrane"/>
    <property type="evidence" value="ECO:0007669"/>
    <property type="project" value="UniProtKB-SubCell"/>
</dbReference>
<comment type="caution">
    <text evidence="4">The sequence shown here is derived from an EMBL/GenBank/DDBJ whole genome shotgun (WGS) entry which is preliminary data.</text>
</comment>
<dbReference type="Pfam" id="PF07715">
    <property type="entry name" value="Plug"/>
    <property type="match status" value="1"/>
</dbReference>
<dbReference type="InterPro" id="IPR023996">
    <property type="entry name" value="TonB-dep_OMP_SusC/RagA"/>
</dbReference>
<sequence>MRPKTITLIACLLLFQATLFAQKINFTGKSVTLQKTFAAIESQTGYSVFCNKELLKQAKPVNVTAVDMPLQKFLQLILEGQQLRYDIEGNTIFIKQTEKTAPKPPNDDTHLAPASRELKGKILDAATGNPVAGASIHIPGRNTGVSSDAKGEFSIKVNDGEKIEISSIGYESQELIIRAATHFLDIRLNVAQEAMKDVVVTGYQKVNKRTFTGSVGKVKSDQLATAGISDVGKSLQGMVAGVAVENTSGTFGTKSKIRIRGTSSISGNQEPLWVVDGVVIDDPVNLNPNQLYSGDAATMLSSAISGINPDDIEDIQILKDASATAMYGTQAVNGVIVVSTKKGKIGAPVVSYKNNFSMAMKPSVTQFNVMNSKQRMEFSEELYDKNMLDFTNLNRNYGAFGKLLSQLSRKEITWDEYYDNIQRAKTYNTDWFDELFRNSVNQEHSISVSSGTEKSQIYLSGSYFRDAGQTVGQHLDRYTANIRANFDFTKKFSLTGTLYASARNQRSFGTENSTEAIAGIVERAFDINPYTYARSTSRAMRPYDDNGNLEYYQMNYAPFNIVNELKNNFIDIRLREIKFQIDANWKITKNLSYNGIFSGRMSSVASDHIATEKSNTALSYRAMQNSSVRGANTNLYNDPFDLSQYPISVLPRGGIVITDNTLGEFYTVRNSLNWKSYFAENHSIDLLAGTELRHRKYLTDYYKGYGFEYFSGLTSSPDYRAIQRDILSGTADPYYGKSQNIQHEASFFANLAYSIQNKYNFTLSTRADGSNRLGTSERFRFLPIWVVGASWNMDEEAFIKDIEAIDFLKLRSSYGLRGNISGLGSAEMLAYYGTTTRFDPNTIETVINITSPENPTMRWEKEKMFNAAVEFGLYNRVTTTLEYYSRYNYDLIGGIEVSRVSGQQRKTVNWADMRNHGFEVTINTSNIKRRDFAWNTIFTFGYNKNEVTRIQQNNTVLLATVGTGAAAVGKPVSGLYSFRFAGLNADGLPLFYNGKDNPTYQISKYSRDLNMLRYEGSRDPLGSGGLTNSFRYKNLNLSFLFTYSFGNVVRLNPIMQRYFSDVEALDATLVNRWRAPGHEQYTNVPRIIEAETRTMLLEASADPFTFYNRSDIRTANGSFIRLKNVMVNYALPNALIKKYGMKGLQITAQAQNLALWADSKLQGQDPEALVSGISIPAATTFTLGLNINL</sequence>
<dbReference type="SUPFAM" id="SSF49464">
    <property type="entry name" value="Carboxypeptidase regulatory domain-like"/>
    <property type="match status" value="1"/>
</dbReference>
<dbReference type="NCBIfam" id="TIGR04057">
    <property type="entry name" value="SusC_RagA_signa"/>
    <property type="match status" value="1"/>
</dbReference>
<evidence type="ECO:0000256" key="1">
    <source>
        <dbReference type="PROSITE-ProRule" id="PRU01360"/>
    </source>
</evidence>
<keyword evidence="2" id="KW-0732">Signal</keyword>
<gene>
    <name evidence="4" type="ORF">EV199_2725</name>
</gene>
<dbReference type="PROSITE" id="PS52016">
    <property type="entry name" value="TONB_DEPENDENT_REC_3"/>
    <property type="match status" value="1"/>
</dbReference>
<dbReference type="Pfam" id="PF13715">
    <property type="entry name" value="CarbopepD_reg_2"/>
    <property type="match status" value="1"/>
</dbReference>
<dbReference type="OrthoDB" id="9768177at2"/>
<dbReference type="Gene3D" id="2.170.130.10">
    <property type="entry name" value="TonB-dependent receptor, plug domain"/>
    <property type="match status" value="1"/>
</dbReference>
<evidence type="ECO:0000313" key="4">
    <source>
        <dbReference type="EMBL" id="RZS70830.1"/>
    </source>
</evidence>
<keyword evidence="1" id="KW-1134">Transmembrane beta strand</keyword>
<keyword evidence="1" id="KW-0472">Membrane</keyword>
<feature type="signal peptide" evidence="2">
    <location>
        <begin position="1"/>
        <end position="21"/>
    </location>
</feature>
<dbReference type="NCBIfam" id="TIGR04056">
    <property type="entry name" value="OMP_RagA_SusC"/>
    <property type="match status" value="1"/>
</dbReference>
<dbReference type="Proteomes" id="UP000293874">
    <property type="component" value="Unassembled WGS sequence"/>
</dbReference>
<comment type="subcellular location">
    <subcellularLocation>
        <location evidence="1">Cell outer membrane</location>
        <topology evidence="1">Multi-pass membrane protein</topology>
    </subcellularLocation>
</comment>
<evidence type="ECO:0000313" key="5">
    <source>
        <dbReference type="Proteomes" id="UP000293874"/>
    </source>
</evidence>
<reference evidence="4 5" key="1">
    <citation type="submission" date="2019-02" db="EMBL/GenBank/DDBJ databases">
        <title>Genomic Encyclopedia of Type Strains, Phase IV (KMG-IV): sequencing the most valuable type-strain genomes for metagenomic binning, comparative biology and taxonomic classification.</title>
        <authorList>
            <person name="Goeker M."/>
        </authorList>
    </citation>
    <scope>NUCLEOTIDE SEQUENCE [LARGE SCALE GENOMIC DNA]</scope>
    <source>
        <strain evidence="4 5">DSM 18116</strain>
    </source>
</reference>